<feature type="non-terminal residue" evidence="7">
    <location>
        <position position="386"/>
    </location>
</feature>
<dbReference type="EMBL" id="MCGO01000028">
    <property type="protein sequence ID" value="ORY42527.1"/>
    <property type="molecule type" value="Genomic_DNA"/>
</dbReference>
<comment type="subcellular location">
    <subcellularLocation>
        <location evidence="1">Membrane</location>
        <topology evidence="1">Multi-pass membrane protein</topology>
    </subcellularLocation>
</comment>
<evidence type="ECO:0000256" key="1">
    <source>
        <dbReference type="ARBA" id="ARBA00004141"/>
    </source>
</evidence>
<dbReference type="InterPro" id="IPR001902">
    <property type="entry name" value="SLC26A/SulP_fam"/>
</dbReference>
<feature type="transmembrane region" description="Helical" evidence="5">
    <location>
        <begin position="281"/>
        <end position="303"/>
    </location>
</feature>
<evidence type="ECO:0000256" key="3">
    <source>
        <dbReference type="ARBA" id="ARBA00022989"/>
    </source>
</evidence>
<evidence type="ECO:0000256" key="4">
    <source>
        <dbReference type="ARBA" id="ARBA00023136"/>
    </source>
</evidence>
<feature type="transmembrane region" description="Helical" evidence="5">
    <location>
        <begin position="80"/>
        <end position="106"/>
    </location>
</feature>
<dbReference type="Proteomes" id="UP000193642">
    <property type="component" value="Unassembled WGS sequence"/>
</dbReference>
<evidence type="ECO:0000256" key="2">
    <source>
        <dbReference type="ARBA" id="ARBA00022692"/>
    </source>
</evidence>
<proteinExistence type="predicted"/>
<feature type="transmembrane region" description="Helical" evidence="5">
    <location>
        <begin position="126"/>
        <end position="146"/>
    </location>
</feature>
<dbReference type="GO" id="GO:0055085">
    <property type="term" value="P:transmembrane transport"/>
    <property type="evidence" value="ECO:0007669"/>
    <property type="project" value="InterPro"/>
</dbReference>
<comment type="caution">
    <text evidence="7">The sequence shown here is derived from an EMBL/GenBank/DDBJ whole genome shotgun (WGS) entry which is preliminary data.</text>
</comment>
<dbReference type="AlphaFoldDB" id="A0A1Y2C6M7"/>
<sequence>MSAVIPILLYCVFGGSPTLSMGPEATISTITGAVVSLQMEANPSLTAVQVASSLSFLIGLIMIGLSVLKAGFLDHILSGYLQTGFIVGAACLIITEQLPSVLGLTVKVNQDLSTIQQFIDVCKGLYTARYATILLSLSNILFLLCLKRIKKTYTAKLPWLKFFPEYLCLAIIMIAISAWANLGQYNITILGTFDNNIPTPAVPVLTIELFSNMFESAITVLLVGYIECMTVTRNFGQRGGGYVPSGNRELFAIGFTNLFASFFGCYPVFASLPRSRILVNCGARTTLSNAMAGILILVAFVSLKSVFQYIPKAMLSSIIIVSALGLIETKRIAFIFKTRAYHEILMLLATFLITLATSLSTGIILCLGLSAILIVRKTTSSNISIM</sequence>
<keyword evidence="3 5" id="KW-1133">Transmembrane helix</keyword>
<feature type="transmembrane region" description="Helical" evidence="5">
    <location>
        <begin position="250"/>
        <end position="269"/>
    </location>
</feature>
<feature type="domain" description="SLC26A/SulP transporter" evidence="6">
    <location>
        <begin position="2"/>
        <end position="342"/>
    </location>
</feature>
<evidence type="ECO:0000256" key="5">
    <source>
        <dbReference type="SAM" id="Phobius"/>
    </source>
</evidence>
<feature type="transmembrane region" description="Helical" evidence="5">
    <location>
        <begin position="309"/>
        <end position="327"/>
    </location>
</feature>
<accession>A0A1Y2C6M7</accession>
<dbReference type="GO" id="GO:0016020">
    <property type="term" value="C:membrane"/>
    <property type="evidence" value="ECO:0007669"/>
    <property type="project" value="UniProtKB-SubCell"/>
</dbReference>
<dbReference type="STRING" id="329046.A0A1Y2C6M7"/>
<evidence type="ECO:0000313" key="8">
    <source>
        <dbReference type="Proteomes" id="UP000193642"/>
    </source>
</evidence>
<organism evidence="7 8">
    <name type="scientific">Rhizoclosmatium globosum</name>
    <dbReference type="NCBI Taxonomy" id="329046"/>
    <lineage>
        <taxon>Eukaryota</taxon>
        <taxon>Fungi</taxon>
        <taxon>Fungi incertae sedis</taxon>
        <taxon>Chytridiomycota</taxon>
        <taxon>Chytridiomycota incertae sedis</taxon>
        <taxon>Chytridiomycetes</taxon>
        <taxon>Chytridiales</taxon>
        <taxon>Chytriomycetaceae</taxon>
        <taxon>Rhizoclosmatium</taxon>
    </lineage>
</organism>
<gene>
    <name evidence="7" type="ORF">BCR33DRAFT_660761</name>
</gene>
<feature type="transmembrane region" description="Helical" evidence="5">
    <location>
        <begin position="48"/>
        <end position="68"/>
    </location>
</feature>
<feature type="transmembrane region" description="Helical" evidence="5">
    <location>
        <begin position="158"/>
        <end position="180"/>
    </location>
</feature>
<keyword evidence="4 5" id="KW-0472">Membrane</keyword>
<protein>
    <recommendedName>
        <fullName evidence="6">SLC26A/SulP transporter domain-containing protein</fullName>
    </recommendedName>
</protein>
<evidence type="ECO:0000259" key="6">
    <source>
        <dbReference type="Pfam" id="PF00916"/>
    </source>
</evidence>
<feature type="transmembrane region" description="Helical" evidence="5">
    <location>
        <begin position="347"/>
        <end position="375"/>
    </location>
</feature>
<reference evidence="7 8" key="1">
    <citation type="submission" date="2016-07" db="EMBL/GenBank/DDBJ databases">
        <title>Pervasive Adenine N6-methylation of Active Genes in Fungi.</title>
        <authorList>
            <consortium name="DOE Joint Genome Institute"/>
            <person name="Mondo S.J."/>
            <person name="Dannebaum R.O."/>
            <person name="Kuo R.C."/>
            <person name="Labutti K."/>
            <person name="Haridas S."/>
            <person name="Kuo A."/>
            <person name="Salamov A."/>
            <person name="Ahrendt S.R."/>
            <person name="Lipzen A."/>
            <person name="Sullivan W."/>
            <person name="Andreopoulos W.B."/>
            <person name="Clum A."/>
            <person name="Lindquist E."/>
            <person name="Daum C."/>
            <person name="Ramamoorthy G.K."/>
            <person name="Gryganskyi A."/>
            <person name="Culley D."/>
            <person name="Magnuson J.K."/>
            <person name="James T.Y."/>
            <person name="O'Malley M.A."/>
            <person name="Stajich J.E."/>
            <person name="Spatafora J.W."/>
            <person name="Visel A."/>
            <person name="Grigoriev I.V."/>
        </authorList>
    </citation>
    <scope>NUCLEOTIDE SEQUENCE [LARGE SCALE GENOMIC DNA]</scope>
    <source>
        <strain evidence="7 8">JEL800</strain>
    </source>
</reference>
<keyword evidence="8" id="KW-1185">Reference proteome</keyword>
<dbReference type="Pfam" id="PF00916">
    <property type="entry name" value="Sulfate_transp"/>
    <property type="match status" value="1"/>
</dbReference>
<keyword evidence="2 5" id="KW-0812">Transmembrane</keyword>
<dbReference type="InterPro" id="IPR011547">
    <property type="entry name" value="SLC26A/SulP_dom"/>
</dbReference>
<name>A0A1Y2C6M7_9FUNG</name>
<dbReference type="PANTHER" id="PTHR11814">
    <property type="entry name" value="SULFATE TRANSPORTER"/>
    <property type="match status" value="1"/>
</dbReference>
<dbReference type="OrthoDB" id="427213at2759"/>
<evidence type="ECO:0000313" key="7">
    <source>
        <dbReference type="EMBL" id="ORY42527.1"/>
    </source>
</evidence>